<evidence type="ECO:0000313" key="1">
    <source>
        <dbReference type="EMBL" id="TVT23302.1"/>
    </source>
</evidence>
<dbReference type="AlphaFoldDB" id="A0A558AGA7"/>
<dbReference type="OrthoDB" id="3656034at2"/>
<keyword evidence="2" id="KW-1185">Reference proteome</keyword>
<gene>
    <name evidence="1" type="ORF">FNH06_10450</name>
</gene>
<name>A0A558AGA7_9PSEU</name>
<reference evidence="1 2" key="1">
    <citation type="submission" date="2019-07" db="EMBL/GenBank/DDBJ databases">
        <title>New species of Amycolatopsis and Streptomyces.</title>
        <authorList>
            <person name="Duangmal K."/>
            <person name="Teo W.F.A."/>
            <person name="Lipun K."/>
        </authorList>
    </citation>
    <scope>NUCLEOTIDE SEQUENCE [LARGE SCALE GENOMIC DNA]</scope>
    <source>
        <strain evidence="1 2">JCM 30562</strain>
    </source>
</reference>
<sequence length="118" mass="12285">MLDAFHHQVRSLPPPTRTLLLLAAADDTGEAATVLRAGAELGLGPGDLHPAEERHLVSAALTFRHPLIRAAVYHGAPPAQRIAAHGGLATAHAARGDEDREAWHRAVAASGPDGVLHG</sequence>
<dbReference type="Proteomes" id="UP000318578">
    <property type="component" value="Unassembled WGS sequence"/>
</dbReference>
<protein>
    <recommendedName>
        <fullName evidence="3">Helix-turn-helix transcriptional regulator</fullName>
    </recommendedName>
</protein>
<comment type="caution">
    <text evidence="1">The sequence shown here is derived from an EMBL/GenBank/DDBJ whole genome shotgun (WGS) entry which is preliminary data.</text>
</comment>
<accession>A0A558AGA7</accession>
<evidence type="ECO:0000313" key="2">
    <source>
        <dbReference type="Proteomes" id="UP000318578"/>
    </source>
</evidence>
<dbReference type="EMBL" id="VJZA01000012">
    <property type="protein sequence ID" value="TVT23302.1"/>
    <property type="molecule type" value="Genomic_DNA"/>
</dbReference>
<proteinExistence type="predicted"/>
<evidence type="ECO:0008006" key="3">
    <source>
        <dbReference type="Google" id="ProtNLM"/>
    </source>
</evidence>
<organism evidence="1 2">
    <name type="scientific">Amycolatopsis acidiphila</name>
    <dbReference type="NCBI Taxonomy" id="715473"/>
    <lineage>
        <taxon>Bacteria</taxon>
        <taxon>Bacillati</taxon>
        <taxon>Actinomycetota</taxon>
        <taxon>Actinomycetes</taxon>
        <taxon>Pseudonocardiales</taxon>
        <taxon>Pseudonocardiaceae</taxon>
        <taxon>Amycolatopsis</taxon>
    </lineage>
</organism>